<evidence type="ECO:0000259" key="7">
    <source>
        <dbReference type="PROSITE" id="PS51293"/>
    </source>
</evidence>
<dbReference type="PROSITE" id="PS51294">
    <property type="entry name" value="HTH_MYB"/>
    <property type="match status" value="1"/>
</dbReference>
<keyword evidence="10" id="KW-1185">Reference proteome</keyword>
<gene>
    <name evidence="9" type="ORF">M569_12183</name>
</gene>
<feature type="domain" description="Myb-like" evidence="6">
    <location>
        <begin position="1"/>
        <end position="48"/>
    </location>
</feature>
<dbReference type="Gene3D" id="1.10.10.60">
    <property type="entry name" value="Homeodomain-like"/>
    <property type="match status" value="1"/>
</dbReference>
<keyword evidence="4" id="KW-0804">Transcription</keyword>
<dbReference type="PANTHER" id="PTHR44191">
    <property type="entry name" value="TRANSCRIPTION FACTOR KUA1"/>
    <property type="match status" value="1"/>
</dbReference>
<keyword evidence="5" id="KW-0539">Nucleus</keyword>
<evidence type="ECO:0000256" key="1">
    <source>
        <dbReference type="ARBA" id="ARBA00004123"/>
    </source>
</evidence>
<reference evidence="9 10" key="1">
    <citation type="journal article" date="2013" name="BMC Genomics">
        <title>The miniature genome of a carnivorous plant Genlisea aurea contains a low number of genes and short non-coding sequences.</title>
        <authorList>
            <person name="Leushkin E.V."/>
            <person name="Sutormin R.A."/>
            <person name="Nabieva E.R."/>
            <person name="Penin A.A."/>
            <person name="Kondrashov A.S."/>
            <person name="Logacheva M.D."/>
        </authorList>
    </citation>
    <scope>NUCLEOTIDE SEQUENCE [LARGE SCALE GENOMIC DNA]</scope>
</reference>
<evidence type="ECO:0000259" key="6">
    <source>
        <dbReference type="PROSITE" id="PS50090"/>
    </source>
</evidence>
<organism evidence="9 10">
    <name type="scientific">Genlisea aurea</name>
    <dbReference type="NCBI Taxonomy" id="192259"/>
    <lineage>
        <taxon>Eukaryota</taxon>
        <taxon>Viridiplantae</taxon>
        <taxon>Streptophyta</taxon>
        <taxon>Embryophyta</taxon>
        <taxon>Tracheophyta</taxon>
        <taxon>Spermatophyta</taxon>
        <taxon>Magnoliopsida</taxon>
        <taxon>eudicotyledons</taxon>
        <taxon>Gunneridae</taxon>
        <taxon>Pentapetalae</taxon>
        <taxon>asterids</taxon>
        <taxon>lamiids</taxon>
        <taxon>Lamiales</taxon>
        <taxon>Lentibulariaceae</taxon>
        <taxon>Genlisea</taxon>
    </lineage>
</organism>
<dbReference type="AlphaFoldDB" id="S8C745"/>
<sequence length="73" mass="8518">GMPWTEEEHKKFLEGLDKLGRGNWKGISKIFVKTRSSTQVASHAQKYFLRKSSMDKRKRRNSVFDVRIVSAFS</sequence>
<dbReference type="CDD" id="cd00167">
    <property type="entry name" value="SANT"/>
    <property type="match status" value="1"/>
</dbReference>
<feature type="non-terminal residue" evidence="9">
    <location>
        <position position="1"/>
    </location>
</feature>
<dbReference type="Proteomes" id="UP000015453">
    <property type="component" value="Unassembled WGS sequence"/>
</dbReference>
<dbReference type="InterPro" id="IPR009057">
    <property type="entry name" value="Homeodomain-like_sf"/>
</dbReference>
<feature type="non-terminal residue" evidence="9">
    <location>
        <position position="73"/>
    </location>
</feature>
<dbReference type="PROSITE" id="PS51293">
    <property type="entry name" value="SANT"/>
    <property type="match status" value="1"/>
</dbReference>
<dbReference type="InterPro" id="IPR001005">
    <property type="entry name" value="SANT/Myb"/>
</dbReference>
<dbReference type="GO" id="GO:0003677">
    <property type="term" value="F:DNA binding"/>
    <property type="evidence" value="ECO:0007669"/>
    <property type="project" value="UniProtKB-KW"/>
</dbReference>
<keyword evidence="3" id="KW-0238">DNA-binding</keyword>
<comment type="subcellular location">
    <subcellularLocation>
        <location evidence="1">Nucleus</location>
    </subcellularLocation>
</comment>
<protein>
    <submittedName>
        <fullName evidence="9">Uncharacterized protein</fullName>
    </submittedName>
</protein>
<dbReference type="InterPro" id="IPR017884">
    <property type="entry name" value="SANT_dom"/>
</dbReference>
<feature type="domain" description="HTH myb-type" evidence="8">
    <location>
        <begin position="1"/>
        <end position="52"/>
    </location>
</feature>
<feature type="domain" description="SANT" evidence="7">
    <location>
        <begin position="1"/>
        <end position="52"/>
    </location>
</feature>
<dbReference type="PANTHER" id="PTHR44191:SF62">
    <property type="entry name" value="OS04G0341900 PROTEIN"/>
    <property type="match status" value="1"/>
</dbReference>
<proteinExistence type="predicted"/>
<dbReference type="InterPro" id="IPR017930">
    <property type="entry name" value="Myb_dom"/>
</dbReference>
<dbReference type="FunFam" id="1.10.10.60:FF:000009">
    <property type="entry name" value="transcription factor MYB1R1"/>
    <property type="match status" value="1"/>
</dbReference>
<evidence type="ECO:0000259" key="8">
    <source>
        <dbReference type="PROSITE" id="PS51294"/>
    </source>
</evidence>
<dbReference type="Pfam" id="PF00249">
    <property type="entry name" value="Myb_DNA-binding"/>
    <property type="match status" value="1"/>
</dbReference>
<dbReference type="PROSITE" id="PS50090">
    <property type="entry name" value="MYB_LIKE"/>
    <property type="match status" value="1"/>
</dbReference>
<evidence type="ECO:0000313" key="10">
    <source>
        <dbReference type="Proteomes" id="UP000015453"/>
    </source>
</evidence>
<dbReference type="OrthoDB" id="118550at2759"/>
<accession>S8C745</accession>
<evidence type="ECO:0000313" key="9">
    <source>
        <dbReference type="EMBL" id="EPS62609.1"/>
    </source>
</evidence>
<evidence type="ECO:0000256" key="5">
    <source>
        <dbReference type="ARBA" id="ARBA00023242"/>
    </source>
</evidence>
<dbReference type="NCBIfam" id="TIGR01557">
    <property type="entry name" value="myb_SHAQKYF"/>
    <property type="match status" value="1"/>
</dbReference>
<dbReference type="EMBL" id="AUSU01006028">
    <property type="protein sequence ID" value="EPS62609.1"/>
    <property type="molecule type" value="Genomic_DNA"/>
</dbReference>
<evidence type="ECO:0000256" key="3">
    <source>
        <dbReference type="ARBA" id="ARBA00023125"/>
    </source>
</evidence>
<evidence type="ECO:0000256" key="4">
    <source>
        <dbReference type="ARBA" id="ARBA00023163"/>
    </source>
</evidence>
<comment type="caution">
    <text evidence="9">The sequence shown here is derived from an EMBL/GenBank/DDBJ whole genome shotgun (WGS) entry which is preliminary data.</text>
</comment>
<dbReference type="SMART" id="SM00717">
    <property type="entry name" value="SANT"/>
    <property type="match status" value="1"/>
</dbReference>
<keyword evidence="2" id="KW-0805">Transcription regulation</keyword>
<dbReference type="InterPro" id="IPR052245">
    <property type="entry name" value="Plant_Stress_Dev_TF"/>
</dbReference>
<dbReference type="GO" id="GO:0005634">
    <property type="term" value="C:nucleus"/>
    <property type="evidence" value="ECO:0007669"/>
    <property type="project" value="UniProtKB-SubCell"/>
</dbReference>
<dbReference type="GO" id="GO:0006355">
    <property type="term" value="P:regulation of DNA-templated transcription"/>
    <property type="evidence" value="ECO:0007669"/>
    <property type="project" value="UniProtKB-ARBA"/>
</dbReference>
<name>S8C745_9LAMI</name>
<evidence type="ECO:0000256" key="2">
    <source>
        <dbReference type="ARBA" id="ARBA00023015"/>
    </source>
</evidence>
<dbReference type="InterPro" id="IPR006447">
    <property type="entry name" value="Myb_dom_plants"/>
</dbReference>
<dbReference type="SUPFAM" id="SSF46689">
    <property type="entry name" value="Homeodomain-like"/>
    <property type="match status" value="1"/>
</dbReference>